<dbReference type="OrthoDB" id="3054497at2759"/>
<name>A0A9Q3CEN9_9BASI</name>
<accession>A0A9Q3CEN9</accession>
<dbReference type="PANTHER" id="PTHR11439">
    <property type="entry name" value="GAG-POL-RELATED RETROTRANSPOSON"/>
    <property type="match status" value="1"/>
</dbReference>
<proteinExistence type="predicted"/>
<protein>
    <recommendedName>
        <fullName evidence="1">Reverse transcriptase Ty1/copia-type domain-containing protein</fullName>
    </recommendedName>
</protein>
<evidence type="ECO:0000313" key="2">
    <source>
        <dbReference type="EMBL" id="MBW0482674.1"/>
    </source>
</evidence>
<comment type="caution">
    <text evidence="2">The sequence shown here is derived from an EMBL/GenBank/DDBJ whole genome shotgun (WGS) entry which is preliminary data.</text>
</comment>
<dbReference type="Proteomes" id="UP000765509">
    <property type="component" value="Unassembled WGS sequence"/>
</dbReference>
<dbReference type="PANTHER" id="PTHR11439:SF463">
    <property type="entry name" value="REVERSE TRANSCRIPTASE TY1_COPIA-TYPE DOMAIN-CONTAINING PROTEIN"/>
    <property type="match status" value="1"/>
</dbReference>
<dbReference type="InterPro" id="IPR013103">
    <property type="entry name" value="RVT_2"/>
</dbReference>
<evidence type="ECO:0000259" key="1">
    <source>
        <dbReference type="Pfam" id="PF07727"/>
    </source>
</evidence>
<dbReference type="EMBL" id="AVOT02006885">
    <property type="protein sequence ID" value="MBW0482674.1"/>
    <property type="molecule type" value="Genomic_DNA"/>
</dbReference>
<reference evidence="2" key="1">
    <citation type="submission" date="2021-03" db="EMBL/GenBank/DDBJ databases">
        <title>Draft genome sequence of rust myrtle Austropuccinia psidii MF-1, a brazilian biotype.</title>
        <authorList>
            <person name="Quecine M.C."/>
            <person name="Pachon D.M.R."/>
            <person name="Bonatelli M.L."/>
            <person name="Correr F.H."/>
            <person name="Franceschini L.M."/>
            <person name="Leite T.F."/>
            <person name="Margarido G.R.A."/>
            <person name="Almeida C.A."/>
            <person name="Ferrarezi J.A."/>
            <person name="Labate C.A."/>
        </authorList>
    </citation>
    <scope>NUCLEOTIDE SEQUENCE</scope>
    <source>
        <strain evidence="2">MF-1</strain>
    </source>
</reference>
<organism evidence="2 3">
    <name type="scientific">Austropuccinia psidii MF-1</name>
    <dbReference type="NCBI Taxonomy" id="1389203"/>
    <lineage>
        <taxon>Eukaryota</taxon>
        <taxon>Fungi</taxon>
        <taxon>Dikarya</taxon>
        <taxon>Basidiomycota</taxon>
        <taxon>Pucciniomycotina</taxon>
        <taxon>Pucciniomycetes</taxon>
        <taxon>Pucciniales</taxon>
        <taxon>Sphaerophragmiaceae</taxon>
        <taxon>Austropuccinia</taxon>
    </lineage>
</organism>
<dbReference type="Pfam" id="PF07727">
    <property type="entry name" value="RVT_2"/>
    <property type="match status" value="1"/>
</dbReference>
<feature type="domain" description="Reverse transcriptase Ty1/copia-type" evidence="1">
    <location>
        <begin position="149"/>
        <end position="289"/>
    </location>
</feature>
<keyword evidence="3" id="KW-1185">Reference proteome</keyword>
<evidence type="ECO:0000313" key="3">
    <source>
        <dbReference type="Proteomes" id="UP000765509"/>
    </source>
</evidence>
<dbReference type="AlphaFoldDB" id="A0A9Q3CEN9"/>
<dbReference type="CDD" id="cd09272">
    <property type="entry name" value="RNase_HI_RT_Ty1"/>
    <property type="match status" value="1"/>
</dbReference>
<sequence length="412" mass="46703">MDNNSKTDQDMFALVLNESNTIPSKPIPAYSNNMTLPNSPEITAEEPVDLPPLSPSTLNPPIVNHDIPMVKGYSWIPEHEIDTSKEIVGNAGDPKNILTYPRRPKHHANLANHLSLEAKTYIQALNSPDGEEWIKAINVELKNMAKHQVWSPKEETNHIKPLRTTWVFKRKTDENGNLSKFKARLCVWGFHQKEGAAYNKVFSPTGRLSSLCLLLTLCHINCFPIEQMDVRCAFLNGTPEEVLHILRPSGYTDHPEANVFVLKKSIYGLKKIPRCWHQVLKRTLTTIGLSPCYTDPSHKQKVVALSSAEAEYNSMTESTQNLAWMKQIVQEAIGITCTCTLHSDNQTAISIASNPIYHHGTQHIEFRLHFIRNHLKNKLIRLKYLPTADMLADLLTKNPIQSRINKYRGVLE</sequence>
<gene>
    <name evidence="2" type="ORF">O181_022389</name>
</gene>